<reference evidence="2" key="1">
    <citation type="submission" date="2021-12" db="EMBL/GenBank/DDBJ databases">
        <title>Prevalence of phenicol resistance gene fexA in Campylobacter isolated from poultry supply chain.</title>
        <authorList>
            <person name="Tang B."/>
            <person name="Zheng X."/>
            <person name="Lin J."/>
            <person name="Lin R."/>
            <person name="Yang H."/>
            <person name="Shen Z."/>
            <person name="Xia F."/>
        </authorList>
    </citation>
    <scope>NUCLEOTIDE SEQUENCE</scope>
    <source>
        <strain evidence="2">CJHN2011004</strain>
    </source>
</reference>
<comment type="caution">
    <text evidence="2">The sequence shown here is derived from an EMBL/GenBank/DDBJ whole genome shotgun (WGS) entry which is preliminary data.</text>
</comment>
<evidence type="ECO:0000313" key="2">
    <source>
        <dbReference type="EMBL" id="MCH3852611.1"/>
    </source>
</evidence>
<sequence length="28" mass="3138">MDFDFILANSNAFIAAAWLTLKLSFFGI</sequence>
<organism evidence="2 3">
    <name type="scientific">Campylobacter jejuni</name>
    <dbReference type="NCBI Taxonomy" id="197"/>
    <lineage>
        <taxon>Bacteria</taxon>
        <taxon>Pseudomonadati</taxon>
        <taxon>Campylobacterota</taxon>
        <taxon>Epsilonproteobacteria</taxon>
        <taxon>Campylobacterales</taxon>
        <taxon>Campylobacteraceae</taxon>
        <taxon>Campylobacter</taxon>
    </lineage>
</organism>
<feature type="non-terminal residue" evidence="2">
    <location>
        <position position="28"/>
    </location>
</feature>
<dbReference type="EMBL" id="JAJUOL010000243">
    <property type="protein sequence ID" value="MCH3852611.1"/>
    <property type="molecule type" value="Genomic_DNA"/>
</dbReference>
<protein>
    <submittedName>
        <fullName evidence="2">Amino acid ABC transporter permease</fullName>
    </submittedName>
</protein>
<keyword evidence="1" id="KW-1133">Transmembrane helix</keyword>
<evidence type="ECO:0000256" key="1">
    <source>
        <dbReference type="SAM" id="Phobius"/>
    </source>
</evidence>
<evidence type="ECO:0000313" key="3">
    <source>
        <dbReference type="Proteomes" id="UP001199644"/>
    </source>
</evidence>
<feature type="transmembrane region" description="Helical" evidence="1">
    <location>
        <begin position="6"/>
        <end position="25"/>
    </location>
</feature>
<proteinExistence type="predicted"/>
<keyword evidence="1" id="KW-0472">Membrane</keyword>
<accession>A0AAW5ECD4</accession>
<dbReference type="AlphaFoldDB" id="A0AAW5ECD4"/>
<gene>
    <name evidence="2" type="ORF">LZC39_10965</name>
</gene>
<dbReference type="Proteomes" id="UP001199644">
    <property type="component" value="Unassembled WGS sequence"/>
</dbReference>
<keyword evidence="1" id="KW-0812">Transmembrane</keyword>
<name>A0AAW5ECD4_CAMJU</name>